<feature type="signal peptide" evidence="1">
    <location>
        <begin position="1"/>
        <end position="20"/>
    </location>
</feature>
<dbReference type="Proteomes" id="UP000823637">
    <property type="component" value="Unassembled WGS sequence"/>
</dbReference>
<reference evidence="2" key="1">
    <citation type="submission" date="2020-10" db="EMBL/GenBank/DDBJ databases">
        <authorList>
            <person name="Gilroy R."/>
        </authorList>
    </citation>
    <scope>NUCLEOTIDE SEQUENCE</scope>
    <source>
        <strain evidence="2">D3-1215</strain>
    </source>
</reference>
<feature type="chain" id="PRO_5038449437" evidence="1">
    <location>
        <begin position="21"/>
        <end position="242"/>
    </location>
</feature>
<dbReference type="EMBL" id="JADIMR010000071">
    <property type="protein sequence ID" value="MBO8447022.1"/>
    <property type="molecule type" value="Genomic_DNA"/>
</dbReference>
<evidence type="ECO:0000313" key="3">
    <source>
        <dbReference type="Proteomes" id="UP000823637"/>
    </source>
</evidence>
<name>A0A9D9EGT8_9BACT</name>
<proteinExistence type="predicted"/>
<protein>
    <submittedName>
        <fullName evidence="2">Uncharacterized protein</fullName>
    </submittedName>
</protein>
<reference evidence="2" key="2">
    <citation type="journal article" date="2021" name="PeerJ">
        <title>Extensive microbial diversity within the chicken gut microbiome revealed by metagenomics and culture.</title>
        <authorList>
            <person name="Gilroy R."/>
            <person name="Ravi A."/>
            <person name="Getino M."/>
            <person name="Pursley I."/>
            <person name="Horton D.L."/>
            <person name="Alikhan N.F."/>
            <person name="Baker D."/>
            <person name="Gharbi K."/>
            <person name="Hall N."/>
            <person name="Watson M."/>
            <person name="Adriaenssens E.M."/>
            <person name="Foster-Nyarko E."/>
            <person name="Jarju S."/>
            <person name="Secka A."/>
            <person name="Antonio M."/>
            <person name="Oren A."/>
            <person name="Chaudhuri R.R."/>
            <person name="La Ragione R."/>
            <person name="Hildebrand F."/>
            <person name="Pallen M.J."/>
        </authorList>
    </citation>
    <scope>NUCLEOTIDE SEQUENCE</scope>
    <source>
        <strain evidence="2">D3-1215</strain>
    </source>
</reference>
<dbReference type="AlphaFoldDB" id="A0A9D9EGT8"/>
<comment type="caution">
    <text evidence="2">The sequence shown here is derived from an EMBL/GenBank/DDBJ whole genome shotgun (WGS) entry which is preliminary data.</text>
</comment>
<evidence type="ECO:0000256" key="1">
    <source>
        <dbReference type="SAM" id="SignalP"/>
    </source>
</evidence>
<accession>A0A9D9EGT8</accession>
<sequence length="242" mass="25389">MKKIYLLLAASFSMAVSAFAEPLAINPAGTYQMKVTVEAAAGGNIYAKAFAGVDISFIELAGPNDVGEGVKLFEFQEGTNTFAGSYMKPYGTLDAIDRILFTFPWTNPGKFTVKDIQILDAEGNNLMDGVTLVSIKNTHIAAGVTASCGLTAEGDGFSVELSAQPTYGWGAQFLLMIDKDNAGTAVAETDAFEISASNGTVCCDGDFRIYDLAGVEVTGQNGSLNGNYIVVANGESVVVNVK</sequence>
<evidence type="ECO:0000313" key="2">
    <source>
        <dbReference type="EMBL" id="MBO8447022.1"/>
    </source>
</evidence>
<organism evidence="2 3">
    <name type="scientific">Candidatus Enterocola intestinipullorum</name>
    <dbReference type="NCBI Taxonomy" id="2840783"/>
    <lineage>
        <taxon>Bacteria</taxon>
        <taxon>Pseudomonadati</taxon>
        <taxon>Bacteroidota</taxon>
        <taxon>Bacteroidia</taxon>
        <taxon>Bacteroidales</taxon>
        <taxon>Candidatus Enterocola</taxon>
    </lineage>
</organism>
<keyword evidence="1" id="KW-0732">Signal</keyword>
<gene>
    <name evidence="2" type="ORF">IAC32_04680</name>
</gene>